<evidence type="ECO:0000256" key="2">
    <source>
        <dbReference type="ARBA" id="ARBA00010831"/>
    </source>
</evidence>
<evidence type="ECO:0000256" key="8">
    <source>
        <dbReference type="ARBA" id="ARBA00023125"/>
    </source>
</evidence>
<dbReference type="GO" id="GO:0005634">
    <property type="term" value="C:nucleus"/>
    <property type="evidence" value="ECO:0007669"/>
    <property type="project" value="UniProtKB-SubCell"/>
</dbReference>
<feature type="region of interest" description="Disordered" evidence="12">
    <location>
        <begin position="933"/>
        <end position="962"/>
    </location>
</feature>
<reference evidence="14" key="1">
    <citation type="submission" date="2023-11" db="EMBL/GenBank/DDBJ databases">
        <title>Genome assemblies of two species of porcelain crab, Petrolisthes cinctipes and Petrolisthes manimaculis (Anomura: Porcellanidae).</title>
        <authorList>
            <person name="Angst P."/>
        </authorList>
    </citation>
    <scope>NUCLEOTIDE SEQUENCE</scope>
    <source>
        <strain evidence="14">PB745_02</strain>
        <tissue evidence="14">Gill</tissue>
    </source>
</reference>
<dbReference type="PROSITE" id="PS50157">
    <property type="entry name" value="ZINC_FINGER_C2H2_2"/>
    <property type="match status" value="5"/>
</dbReference>
<feature type="compositionally biased region" description="Low complexity" evidence="12">
    <location>
        <begin position="1084"/>
        <end position="1104"/>
    </location>
</feature>
<feature type="compositionally biased region" description="Polar residues" evidence="12">
    <location>
        <begin position="624"/>
        <end position="639"/>
    </location>
</feature>
<proteinExistence type="inferred from homology"/>
<gene>
    <name evidence="14" type="ORF">Pmani_037591</name>
</gene>
<feature type="compositionally biased region" description="Polar residues" evidence="12">
    <location>
        <begin position="583"/>
        <end position="614"/>
    </location>
</feature>
<keyword evidence="4" id="KW-0677">Repeat</keyword>
<accession>A0AAE1TKZ6</accession>
<name>A0AAE1TKZ6_9EUCA</name>
<feature type="region of interest" description="Disordered" evidence="12">
    <location>
        <begin position="1249"/>
        <end position="1288"/>
    </location>
</feature>
<keyword evidence="8" id="KW-0238">DNA-binding</keyword>
<feature type="compositionally biased region" description="Polar residues" evidence="12">
    <location>
        <begin position="906"/>
        <end position="915"/>
    </location>
</feature>
<evidence type="ECO:0000259" key="13">
    <source>
        <dbReference type="PROSITE" id="PS50157"/>
    </source>
</evidence>
<keyword evidence="7" id="KW-0805">Transcription regulation</keyword>
<feature type="region of interest" description="Disordered" evidence="12">
    <location>
        <begin position="125"/>
        <end position="180"/>
    </location>
</feature>
<dbReference type="FunFam" id="3.30.160.60:FF:000036">
    <property type="entry name" value="GLI family zinc finger 3"/>
    <property type="match status" value="1"/>
</dbReference>
<evidence type="ECO:0000256" key="10">
    <source>
        <dbReference type="ARBA" id="ARBA00023242"/>
    </source>
</evidence>
<feature type="compositionally biased region" description="Pro residues" evidence="12">
    <location>
        <begin position="1134"/>
        <end position="1152"/>
    </location>
</feature>
<dbReference type="FunFam" id="3.30.160.60:FF:000048">
    <property type="entry name" value="GLI family zinc finger 3"/>
    <property type="match status" value="1"/>
</dbReference>
<dbReference type="FunFam" id="3.30.160.60:FF:000019">
    <property type="entry name" value="GLI family zinc finger 3"/>
    <property type="match status" value="1"/>
</dbReference>
<dbReference type="InterPro" id="IPR056436">
    <property type="entry name" value="Znf-C2H2_ZIC1-5/GLI1-3-like"/>
</dbReference>
<feature type="compositionally biased region" description="Low complexity" evidence="12">
    <location>
        <begin position="1153"/>
        <end position="1163"/>
    </location>
</feature>
<dbReference type="FunFam" id="3.30.160.60:FF:000031">
    <property type="entry name" value="GLI family zinc finger 3"/>
    <property type="match status" value="1"/>
</dbReference>
<feature type="domain" description="C2H2-type" evidence="13">
    <location>
        <begin position="276"/>
        <end position="306"/>
    </location>
</feature>
<keyword evidence="3" id="KW-0479">Metal-binding</keyword>
<feature type="compositionally biased region" description="Low complexity" evidence="12">
    <location>
        <begin position="647"/>
        <end position="658"/>
    </location>
</feature>
<evidence type="ECO:0000256" key="1">
    <source>
        <dbReference type="ARBA" id="ARBA00004123"/>
    </source>
</evidence>
<feature type="compositionally biased region" description="Basic and acidic residues" evidence="12">
    <location>
        <begin position="150"/>
        <end position="164"/>
    </location>
</feature>
<feature type="compositionally biased region" description="Gly residues" evidence="12">
    <location>
        <begin position="170"/>
        <end position="179"/>
    </location>
</feature>
<feature type="region of interest" description="Disordered" evidence="12">
    <location>
        <begin position="1084"/>
        <end position="1186"/>
    </location>
</feature>
<comment type="subcellular location">
    <subcellularLocation>
        <location evidence="1">Nucleus</location>
    </subcellularLocation>
</comment>
<feature type="region of interest" description="Disordered" evidence="12">
    <location>
        <begin position="583"/>
        <end position="658"/>
    </location>
</feature>
<dbReference type="Proteomes" id="UP001292094">
    <property type="component" value="Unassembled WGS sequence"/>
</dbReference>
<feature type="non-terminal residue" evidence="14">
    <location>
        <position position="1"/>
    </location>
</feature>
<dbReference type="Pfam" id="PF23561">
    <property type="entry name" value="zf-C2H2_15"/>
    <property type="match status" value="1"/>
</dbReference>
<evidence type="ECO:0000313" key="14">
    <source>
        <dbReference type="EMBL" id="KAK4289428.1"/>
    </source>
</evidence>
<feature type="compositionally biased region" description="Gly residues" evidence="12">
    <location>
        <begin position="1206"/>
        <end position="1216"/>
    </location>
</feature>
<evidence type="ECO:0000256" key="9">
    <source>
        <dbReference type="ARBA" id="ARBA00023163"/>
    </source>
</evidence>
<feature type="region of interest" description="Disordered" evidence="12">
    <location>
        <begin position="336"/>
        <end position="429"/>
    </location>
</feature>
<feature type="compositionally biased region" description="Pro residues" evidence="12">
    <location>
        <begin position="1164"/>
        <end position="1182"/>
    </location>
</feature>
<keyword evidence="9" id="KW-0804">Transcription</keyword>
<protein>
    <recommendedName>
        <fullName evidence="13">C2H2-type domain-containing protein</fullName>
    </recommendedName>
</protein>
<dbReference type="InterPro" id="IPR043359">
    <property type="entry name" value="GLI-like"/>
</dbReference>
<dbReference type="GO" id="GO:0000122">
    <property type="term" value="P:negative regulation of transcription by RNA polymerase II"/>
    <property type="evidence" value="ECO:0007669"/>
    <property type="project" value="UniProtKB-ARBA"/>
</dbReference>
<sequence>FRLPSPRPSLRQSRKRALSCSPYSDSFDINSMIRFSPNSLVSIMNGSRSSSASGSYGHLSAGAISPALGGVHAGMGAATHLQQLQAHLMRGASLPGSPFLAPSPLLQHSPSLTTHQSIFSLASQPSLPTLPPKSDVEKKASPTITSSTMEEDKAGGGNKVKKEVSSTTQVGGGGGGGGRDTLPLEECNKDFNTQDDLVKHLNNDHIHANKKSFVCRWKECSREEKPFKAQYMLVVHMRRHTGEKPHKCTFEGCYKAYSRLENLKTHLRSHTGEKPYMCEFPGCTKAFSNASDRAKHQNRTHSNEKPYVCKAPGCTKRYTDPSSLRKHVKTVHGADFYASKKHKGNDHPSTNAGGGGGGVGGGGAGTGAKEGGGATHPEGSPHSDGGKGGSLSSPSVKSEDPTSPGQDPQQHSPHMDPGGGGGGGGTPMEQSRLLEVAPISDNNITTTAGGYEGILEQEEGGWDQAEDDDLEASVDLPVGVAATLNGLEGSMSGQVTMQERNLRNRLKNRLHAKGLVNILPNIPGVSGPRRNNGSGGAIGAAGMGVGGVGELSQRITDLKMNSGGLNLSQPGRKTLTDLQFHPASQTLQPNSRRDSNSTVSTYYGSMRSDSSSLLHPTGSRRSSEVSQMSAGSMGRQNLAPSPYDPISLGSSRRSSENSGYNVAGIAQSMSSHLAKLQRRAMATGSELYNTSNLVVQTQNMSLSQDNLQCGGVGPGCGCGGVSNRCNSTGGGVGAWCNNNQSVGNIGAALMTGCANGGGNTSYNPMGALGPIDHQSNANHTHSHHHNNTTTTRCEGPRRASDPVRPLERGGMENGTNGPNTINRLQRHHSYSSFNPRTPLPPIPTRHHPNHGLQLDQVAEDEPIENKLVLPDDMVNYLNLKGTTEKLKTECKDGRRQVGTPGPQQPSPAYSGQVYPNPSVVSPGYAAQVQSPYQYPQASPGYSAPSPAHPPNYMASPAPPQHQYQYQQGYQQGMGQGYPMQGYPGHQYPGQIIGQHGYGPMMQPGRYAGMGSQQGGYGMSQGGYGPVHACGHLAPPSLPAQAYQSPCAGCQGRTGDMTPYQSQQQGAMAGWQGQMAMTAQYPGQYNHQQQQGYPGQQQQQQQQYPMTPLNFPGSMGGDVQCGDVSQSSQTKPRARPPTRPAPTAPQPQEPPTPAGNNTTQQQQPQPQPQPQPQAQPHPQPPTAPVATAGGEVSVAASGGEDKKVVGNAGGQQGGSGTGQSTATGFMRPDRYQRTLEYVQQCRSWSSTAVKEEVTSTTDQKPQLNPNGTVAGYTAPSPAPTPQQQAGSRFATPLPPAALAETSNMVINDMTSSLTSLQEENKYLQMIQ</sequence>
<dbReference type="InterPro" id="IPR013087">
    <property type="entry name" value="Znf_C2H2_type"/>
</dbReference>
<feature type="region of interest" description="Disordered" evidence="12">
    <location>
        <begin position="887"/>
        <end position="915"/>
    </location>
</feature>
<evidence type="ECO:0000256" key="12">
    <source>
        <dbReference type="SAM" id="MobiDB-lite"/>
    </source>
</evidence>
<evidence type="ECO:0000256" key="4">
    <source>
        <dbReference type="ARBA" id="ARBA00022737"/>
    </source>
</evidence>
<dbReference type="EMBL" id="JAWZYT010005865">
    <property type="protein sequence ID" value="KAK4289428.1"/>
    <property type="molecule type" value="Genomic_DNA"/>
</dbReference>
<evidence type="ECO:0000256" key="5">
    <source>
        <dbReference type="ARBA" id="ARBA00022771"/>
    </source>
</evidence>
<comment type="caution">
    <text evidence="14">The sequence shown here is derived from an EMBL/GenBank/DDBJ whole genome shotgun (WGS) entry which is preliminary data.</text>
</comment>
<feature type="region of interest" description="Disordered" evidence="12">
    <location>
        <begin position="1200"/>
        <end position="1224"/>
    </location>
</feature>
<keyword evidence="6" id="KW-0862">Zinc</keyword>
<keyword evidence="5 11" id="KW-0863">Zinc-finger</keyword>
<dbReference type="GO" id="GO:0140297">
    <property type="term" value="F:DNA-binding transcription factor binding"/>
    <property type="evidence" value="ECO:0007669"/>
    <property type="project" value="UniProtKB-ARBA"/>
</dbReference>
<evidence type="ECO:0000256" key="3">
    <source>
        <dbReference type="ARBA" id="ARBA00022723"/>
    </source>
</evidence>
<feature type="domain" description="C2H2-type" evidence="13">
    <location>
        <begin position="307"/>
        <end position="332"/>
    </location>
</feature>
<feature type="compositionally biased region" description="Gly residues" evidence="12">
    <location>
        <begin position="417"/>
        <end position="426"/>
    </location>
</feature>
<evidence type="ECO:0000313" key="15">
    <source>
        <dbReference type="Proteomes" id="UP001292094"/>
    </source>
</evidence>
<evidence type="ECO:0000256" key="11">
    <source>
        <dbReference type="PROSITE-ProRule" id="PRU00042"/>
    </source>
</evidence>
<feature type="region of interest" description="Disordered" evidence="12">
    <location>
        <begin position="772"/>
        <end position="850"/>
    </location>
</feature>
<feature type="compositionally biased region" description="Polar residues" evidence="12">
    <location>
        <begin position="390"/>
        <end position="412"/>
    </location>
</feature>
<dbReference type="PANTHER" id="PTHR45718:SF4">
    <property type="entry name" value="TRANSCRIPTIONAL ACTIVATOR CUBITUS INTERRUPTUS"/>
    <property type="match status" value="1"/>
</dbReference>
<feature type="domain" description="C2H2-type" evidence="13">
    <location>
        <begin position="182"/>
        <end position="212"/>
    </location>
</feature>
<dbReference type="Gene3D" id="3.30.160.60">
    <property type="entry name" value="Classic Zinc Finger"/>
    <property type="match status" value="5"/>
</dbReference>
<feature type="compositionally biased region" description="Polar residues" evidence="12">
    <location>
        <begin position="813"/>
        <end position="823"/>
    </location>
</feature>
<feature type="domain" description="C2H2-type" evidence="13">
    <location>
        <begin position="246"/>
        <end position="275"/>
    </location>
</feature>
<feature type="compositionally biased region" description="Gly residues" evidence="12">
    <location>
        <begin position="352"/>
        <end position="374"/>
    </location>
</feature>
<keyword evidence="15" id="KW-1185">Reference proteome</keyword>
<dbReference type="GO" id="GO:0000978">
    <property type="term" value="F:RNA polymerase II cis-regulatory region sequence-specific DNA binding"/>
    <property type="evidence" value="ECO:0007669"/>
    <property type="project" value="TreeGrafter"/>
</dbReference>
<dbReference type="PANTHER" id="PTHR45718">
    <property type="entry name" value="TRANSCRIPTIONAL ACTIVATOR CUBITUS INTERRUPTUS"/>
    <property type="match status" value="1"/>
</dbReference>
<dbReference type="InterPro" id="IPR036236">
    <property type="entry name" value="Znf_C2H2_sf"/>
</dbReference>
<dbReference type="GO" id="GO:0008270">
    <property type="term" value="F:zinc ion binding"/>
    <property type="evidence" value="ECO:0007669"/>
    <property type="project" value="UniProtKB-KW"/>
</dbReference>
<dbReference type="Pfam" id="PF00096">
    <property type="entry name" value="zf-C2H2"/>
    <property type="match status" value="2"/>
</dbReference>
<evidence type="ECO:0000256" key="6">
    <source>
        <dbReference type="ARBA" id="ARBA00022833"/>
    </source>
</evidence>
<dbReference type="SMART" id="SM00355">
    <property type="entry name" value="ZnF_C2H2"/>
    <property type="match status" value="5"/>
</dbReference>
<dbReference type="GO" id="GO:0000981">
    <property type="term" value="F:DNA-binding transcription factor activity, RNA polymerase II-specific"/>
    <property type="evidence" value="ECO:0007669"/>
    <property type="project" value="TreeGrafter"/>
</dbReference>
<evidence type="ECO:0000256" key="7">
    <source>
        <dbReference type="ARBA" id="ARBA00023015"/>
    </source>
</evidence>
<feature type="compositionally biased region" description="Basic and acidic residues" evidence="12">
    <location>
        <begin position="794"/>
        <end position="810"/>
    </location>
</feature>
<organism evidence="14 15">
    <name type="scientific">Petrolisthes manimaculis</name>
    <dbReference type="NCBI Taxonomy" id="1843537"/>
    <lineage>
        <taxon>Eukaryota</taxon>
        <taxon>Metazoa</taxon>
        <taxon>Ecdysozoa</taxon>
        <taxon>Arthropoda</taxon>
        <taxon>Crustacea</taxon>
        <taxon>Multicrustacea</taxon>
        <taxon>Malacostraca</taxon>
        <taxon>Eumalacostraca</taxon>
        <taxon>Eucarida</taxon>
        <taxon>Decapoda</taxon>
        <taxon>Pleocyemata</taxon>
        <taxon>Anomura</taxon>
        <taxon>Galatheoidea</taxon>
        <taxon>Porcellanidae</taxon>
        <taxon>Petrolisthes</taxon>
    </lineage>
</organism>
<feature type="compositionally biased region" description="Polar residues" evidence="12">
    <location>
        <begin position="1249"/>
        <end position="1266"/>
    </location>
</feature>
<dbReference type="PROSITE" id="PS00028">
    <property type="entry name" value="ZINC_FINGER_C2H2_1"/>
    <property type="match status" value="3"/>
</dbReference>
<comment type="similarity">
    <text evidence="2">Belongs to the GLI C2H2-type zinc-finger protein family.</text>
</comment>
<keyword evidence="10" id="KW-0539">Nucleus</keyword>
<dbReference type="SUPFAM" id="SSF57667">
    <property type="entry name" value="beta-beta-alpha zinc fingers"/>
    <property type="match status" value="2"/>
</dbReference>
<feature type="domain" description="C2H2-type" evidence="13">
    <location>
        <begin position="218"/>
        <end position="245"/>
    </location>
</feature>